<dbReference type="InterPro" id="IPR003439">
    <property type="entry name" value="ABC_transporter-like_ATP-bd"/>
</dbReference>
<evidence type="ECO:0000313" key="5">
    <source>
        <dbReference type="EMBL" id="ATX33464.1"/>
    </source>
</evidence>
<dbReference type="SMART" id="SM00382">
    <property type="entry name" value="AAA"/>
    <property type="match status" value="1"/>
</dbReference>
<dbReference type="Proteomes" id="UP000230531">
    <property type="component" value="Chromosome"/>
</dbReference>
<dbReference type="PROSITE" id="PS50893">
    <property type="entry name" value="ABC_TRANSPORTER_2"/>
    <property type="match status" value="1"/>
</dbReference>
<dbReference type="OrthoDB" id="9806149at2"/>
<reference evidence="5 6" key="1">
    <citation type="submission" date="2017-11" db="EMBL/GenBank/DDBJ databases">
        <title>The genome sequence of Candidatus Carsonella ruddii from the psyllid Bactericera trigonica.</title>
        <authorList>
            <person name="Katsir L."/>
            <person name="Zhepu R."/>
            <person name="Piasezky A."/>
            <person name="Jong J."/>
            <person name="Sela N."/>
            <person name="Freilich S."/>
            <person name="Bahar O."/>
        </authorList>
    </citation>
    <scope>NUCLEOTIDE SEQUENCE [LARGE SCALE GENOMIC DNA]</scope>
    <source>
        <strain evidence="5 6">BT</strain>
    </source>
</reference>
<organism evidence="5 6">
    <name type="scientific">Carsonella ruddii</name>
    <dbReference type="NCBI Taxonomy" id="114186"/>
    <lineage>
        <taxon>Bacteria</taxon>
        <taxon>Pseudomonadati</taxon>
        <taxon>Pseudomonadota</taxon>
        <taxon>Gammaproteobacteria</taxon>
        <taxon>Oceanospirillales</taxon>
        <taxon>Halomonadaceae</taxon>
        <taxon>Zymobacter group</taxon>
        <taxon>Candidatus Carsonella</taxon>
    </lineage>
</organism>
<dbReference type="Pfam" id="PF00005">
    <property type="entry name" value="ABC_tran"/>
    <property type="match status" value="1"/>
</dbReference>
<dbReference type="GO" id="GO:0005524">
    <property type="term" value="F:ATP binding"/>
    <property type="evidence" value="ECO:0007669"/>
    <property type="project" value="UniProtKB-KW"/>
</dbReference>
<dbReference type="PANTHER" id="PTHR43204">
    <property type="entry name" value="ABC TRANSPORTER I FAMILY MEMBER 6, CHLOROPLASTIC"/>
    <property type="match status" value="1"/>
</dbReference>
<keyword evidence="3" id="KW-0067">ATP-binding</keyword>
<protein>
    <submittedName>
        <fullName evidence="5">Fe-S cluster assembly ATPase SufC</fullName>
    </submittedName>
</protein>
<evidence type="ECO:0000256" key="2">
    <source>
        <dbReference type="ARBA" id="ARBA00022741"/>
    </source>
</evidence>
<evidence type="ECO:0000256" key="3">
    <source>
        <dbReference type="ARBA" id="ARBA00022840"/>
    </source>
</evidence>
<dbReference type="InterPro" id="IPR010230">
    <property type="entry name" value="FeS-cluster_ATPase_SufC"/>
</dbReference>
<evidence type="ECO:0000256" key="1">
    <source>
        <dbReference type="ARBA" id="ARBA00006216"/>
    </source>
</evidence>
<dbReference type="SUPFAM" id="SSF52540">
    <property type="entry name" value="P-loop containing nucleoside triphosphate hydrolases"/>
    <property type="match status" value="1"/>
</dbReference>
<evidence type="ECO:0000259" key="4">
    <source>
        <dbReference type="PROSITE" id="PS50893"/>
    </source>
</evidence>
<feature type="domain" description="ABC transporter" evidence="4">
    <location>
        <begin position="2"/>
        <end position="225"/>
    </location>
</feature>
<dbReference type="InterPro" id="IPR003593">
    <property type="entry name" value="AAA+_ATPase"/>
</dbReference>
<dbReference type="Gene3D" id="3.40.50.300">
    <property type="entry name" value="P-loop containing nucleotide triphosphate hydrolases"/>
    <property type="match status" value="1"/>
</dbReference>
<keyword evidence="2" id="KW-0547">Nucleotide-binding</keyword>
<gene>
    <name evidence="5" type="primary">sufC</name>
    <name evidence="5" type="ORF">CUN91_00650</name>
</gene>
<sequence>MIKIINLSIKCENFFIFKNINFLINKNKIYVIIGNNGIGKSTLLKSFIKDENYFFSGKIIFNKINILNYKTDYISRFGIFYSFQNSIEIYNIKNIFFLKTCYNIFNLNNIFFFKLLKFYQEKINFKKKLFFRSYNYGFSGGEKKKNDFLFLIIINPCFILLDEIDSGLDYQSFLFIVNYLNLIKKNKFIILITHNKNIGQFLIVDFFILIKNNNINILSCIKNIY</sequence>
<dbReference type="GO" id="GO:0016887">
    <property type="term" value="F:ATP hydrolysis activity"/>
    <property type="evidence" value="ECO:0007669"/>
    <property type="project" value="InterPro"/>
</dbReference>
<dbReference type="PANTHER" id="PTHR43204:SF1">
    <property type="entry name" value="ABC TRANSPORTER I FAMILY MEMBER 6, CHLOROPLASTIC"/>
    <property type="match status" value="1"/>
</dbReference>
<comment type="similarity">
    <text evidence="1">Belongs to the ABC transporter superfamily. Ycf16 family.</text>
</comment>
<proteinExistence type="inferred from homology"/>
<name>A0A2K8K5X0_CARRU</name>
<dbReference type="RefSeq" id="WP_157801534.1">
    <property type="nucleotide sequence ID" value="NZ_CP024798.1"/>
</dbReference>
<dbReference type="InterPro" id="IPR027417">
    <property type="entry name" value="P-loop_NTPase"/>
</dbReference>
<dbReference type="EMBL" id="CP024798">
    <property type="protein sequence ID" value="ATX33464.1"/>
    <property type="molecule type" value="Genomic_DNA"/>
</dbReference>
<evidence type="ECO:0000313" key="6">
    <source>
        <dbReference type="Proteomes" id="UP000230531"/>
    </source>
</evidence>
<dbReference type="AlphaFoldDB" id="A0A2K8K5X0"/>
<accession>A0A2K8K5X0</accession>